<evidence type="ECO:0000256" key="1">
    <source>
        <dbReference type="SAM" id="MobiDB-lite"/>
    </source>
</evidence>
<evidence type="ECO:0000313" key="3">
    <source>
        <dbReference type="Proteomes" id="UP001187734"/>
    </source>
</evidence>
<sequence length="433" mass="48091">MADLFAAHQRVADSLSSSSLYQDITDTTELSHSFELVSTTKPDTSDRIPSRKKFISTQKSTKLTLLDNALHEADGESSVEKRPMGDPGEFGHRKKRQTQRRGTDSGDRGEDGKGKGKAPPPDGLRYPPLGPTPRKRFECPFHKYSPDWHYICKGKCMPRISDVTNHLKRRHLLLKVAMGTNTPTQDIVDYCPRCRIEFHGFGAESRLRDHLTQGGRCQEASIEQTGVMLPSEFDELKRKLRSASDEVTKWFIVWRECFLQTAPPSSPYVETTVSQTRTSEPSSVNYSTASDNVGPFAAQDIHTGPLLTMNEAHIDASLQTSAGRQASRPVYNTPVYTPFHDYNSPMPQPLSTLPSSSGNIYWTGPELIGSQAGQDFDALDETYHFMDHGIHTSIGVPDAGNLDLANLVPSGDDRYQDGFHPHLSGNDQGRSQN</sequence>
<organism evidence="2 3">
    <name type="scientific">Fusarium torulosum</name>
    <dbReference type="NCBI Taxonomy" id="33205"/>
    <lineage>
        <taxon>Eukaryota</taxon>
        <taxon>Fungi</taxon>
        <taxon>Dikarya</taxon>
        <taxon>Ascomycota</taxon>
        <taxon>Pezizomycotina</taxon>
        <taxon>Sordariomycetes</taxon>
        <taxon>Hypocreomycetidae</taxon>
        <taxon>Hypocreales</taxon>
        <taxon>Nectriaceae</taxon>
        <taxon>Fusarium</taxon>
    </lineage>
</organism>
<evidence type="ECO:0000313" key="2">
    <source>
        <dbReference type="EMBL" id="SPJ70699.1"/>
    </source>
</evidence>
<feature type="region of interest" description="Disordered" evidence="1">
    <location>
        <begin position="412"/>
        <end position="433"/>
    </location>
</feature>
<feature type="compositionally biased region" description="Basic and acidic residues" evidence="1">
    <location>
        <begin position="101"/>
        <end position="114"/>
    </location>
</feature>
<comment type="caution">
    <text evidence="2">The sequence shown here is derived from an EMBL/GenBank/DDBJ whole genome shotgun (WGS) entry which is preliminary data.</text>
</comment>
<accession>A0AAE8LY20</accession>
<name>A0AAE8LY20_9HYPO</name>
<dbReference type="AlphaFoldDB" id="A0AAE8LY20"/>
<protein>
    <recommendedName>
        <fullName evidence="4">C2H2-type domain-containing protein</fullName>
    </recommendedName>
</protein>
<feature type="compositionally biased region" description="Basic and acidic residues" evidence="1">
    <location>
        <begin position="69"/>
        <end position="84"/>
    </location>
</feature>
<reference evidence="2" key="1">
    <citation type="submission" date="2018-03" db="EMBL/GenBank/DDBJ databases">
        <authorList>
            <person name="Guldener U."/>
        </authorList>
    </citation>
    <scope>NUCLEOTIDE SEQUENCE</scope>
</reference>
<proteinExistence type="predicted"/>
<keyword evidence="3" id="KW-1185">Reference proteome</keyword>
<gene>
    <name evidence="2" type="ORF">FTOL_00427</name>
</gene>
<evidence type="ECO:0008006" key="4">
    <source>
        <dbReference type="Google" id="ProtNLM"/>
    </source>
</evidence>
<feature type="region of interest" description="Disordered" evidence="1">
    <location>
        <begin position="67"/>
        <end position="131"/>
    </location>
</feature>
<dbReference type="Proteomes" id="UP001187734">
    <property type="component" value="Unassembled WGS sequence"/>
</dbReference>
<dbReference type="PANTHER" id="PTHR38166:SF1">
    <property type="entry name" value="C2H2-TYPE DOMAIN-CONTAINING PROTEIN"/>
    <property type="match status" value="1"/>
</dbReference>
<dbReference type="EMBL" id="ONZP01000019">
    <property type="protein sequence ID" value="SPJ70699.1"/>
    <property type="molecule type" value="Genomic_DNA"/>
</dbReference>
<dbReference type="PANTHER" id="PTHR38166">
    <property type="entry name" value="C2H2-TYPE DOMAIN-CONTAINING PROTEIN-RELATED"/>
    <property type="match status" value="1"/>
</dbReference>